<reference evidence="8" key="1">
    <citation type="submission" date="2017-08" db="EMBL/GenBank/DDBJ databases">
        <authorList>
            <person name="Grouzdev D.S."/>
            <person name="Gaisin V.A."/>
            <person name="Rysina M.S."/>
            <person name="Gorlenko V.M."/>
        </authorList>
    </citation>
    <scope>NUCLEOTIDE SEQUENCE [LARGE SCALE GENOMIC DNA]</scope>
    <source>
        <strain evidence="8">Kir15-3F</strain>
    </source>
</reference>
<evidence type="ECO:0000256" key="5">
    <source>
        <dbReference type="SAM" id="MobiDB-lite"/>
    </source>
</evidence>
<evidence type="ECO:0000256" key="3">
    <source>
        <dbReference type="ARBA" id="ARBA00022729"/>
    </source>
</evidence>
<accession>A0A2A6RFG2</accession>
<keyword evidence="3" id="KW-0732">Signal</keyword>
<protein>
    <submittedName>
        <fullName evidence="7">Amino acid ABC transporter substrate-binding protein</fullName>
    </submittedName>
</protein>
<dbReference type="Pfam" id="PF00497">
    <property type="entry name" value="SBP_bac_3"/>
    <property type="match status" value="1"/>
</dbReference>
<evidence type="ECO:0000256" key="4">
    <source>
        <dbReference type="RuleBase" id="RU003744"/>
    </source>
</evidence>
<dbReference type="AlphaFoldDB" id="A0A2A6RFG2"/>
<dbReference type="EMBL" id="NQWI01000123">
    <property type="protein sequence ID" value="PDW01619.1"/>
    <property type="molecule type" value="Genomic_DNA"/>
</dbReference>
<dbReference type="InterPro" id="IPR018313">
    <property type="entry name" value="SBP_3_CS"/>
</dbReference>
<dbReference type="SMART" id="SM00062">
    <property type="entry name" value="PBPb"/>
    <property type="match status" value="1"/>
</dbReference>
<organism evidence="7 8">
    <name type="scientific">Candidatus Viridilinea mediisalina</name>
    <dbReference type="NCBI Taxonomy" id="2024553"/>
    <lineage>
        <taxon>Bacteria</taxon>
        <taxon>Bacillati</taxon>
        <taxon>Chloroflexota</taxon>
        <taxon>Chloroflexia</taxon>
        <taxon>Chloroflexales</taxon>
        <taxon>Chloroflexineae</taxon>
        <taxon>Oscillochloridaceae</taxon>
        <taxon>Candidatus Viridilinea</taxon>
    </lineage>
</organism>
<dbReference type="CDD" id="cd13692">
    <property type="entry name" value="PBP2_BztA"/>
    <property type="match status" value="1"/>
</dbReference>
<feature type="region of interest" description="Disordered" evidence="5">
    <location>
        <begin position="38"/>
        <end position="76"/>
    </location>
</feature>
<gene>
    <name evidence="7" type="ORF">CJ255_18215</name>
</gene>
<name>A0A2A6RFG2_9CHLR</name>
<dbReference type="PROSITE" id="PS01039">
    <property type="entry name" value="SBP_BACTERIAL_3"/>
    <property type="match status" value="1"/>
</dbReference>
<dbReference type="PANTHER" id="PTHR30085">
    <property type="entry name" value="AMINO ACID ABC TRANSPORTER PERMEASE"/>
    <property type="match status" value="1"/>
</dbReference>
<dbReference type="InterPro" id="IPR051455">
    <property type="entry name" value="Bact_solute-bind_prot3"/>
</dbReference>
<dbReference type="InterPro" id="IPR001638">
    <property type="entry name" value="Solute-binding_3/MltF_N"/>
</dbReference>
<dbReference type="OrthoDB" id="115856at2"/>
<feature type="compositionally biased region" description="Polar residues" evidence="5">
    <location>
        <begin position="58"/>
        <end position="69"/>
    </location>
</feature>
<dbReference type="PANTHER" id="PTHR30085:SF7">
    <property type="entry name" value="AMINO-ACID ABC TRANSPORTER-BINDING PROTEIN YHDW-RELATED"/>
    <property type="match status" value="1"/>
</dbReference>
<evidence type="ECO:0000313" key="7">
    <source>
        <dbReference type="EMBL" id="PDW01619.1"/>
    </source>
</evidence>
<comment type="caution">
    <text evidence="7">The sequence shown here is derived from an EMBL/GenBank/DDBJ whole genome shotgun (WGS) entry which is preliminary data.</text>
</comment>
<evidence type="ECO:0000313" key="8">
    <source>
        <dbReference type="Proteomes" id="UP000220527"/>
    </source>
</evidence>
<comment type="similarity">
    <text evidence="1 4">Belongs to the bacterial solute-binding protein 3 family.</text>
</comment>
<evidence type="ECO:0000256" key="2">
    <source>
        <dbReference type="ARBA" id="ARBA00022448"/>
    </source>
</evidence>
<dbReference type="SUPFAM" id="SSF53850">
    <property type="entry name" value="Periplasmic binding protein-like II"/>
    <property type="match status" value="1"/>
</dbReference>
<evidence type="ECO:0000256" key="1">
    <source>
        <dbReference type="ARBA" id="ARBA00010333"/>
    </source>
</evidence>
<dbReference type="Proteomes" id="UP000220527">
    <property type="component" value="Unassembled WGS sequence"/>
</dbReference>
<feature type="domain" description="Solute-binding protein family 3/N-terminal" evidence="6">
    <location>
        <begin position="90"/>
        <end position="315"/>
    </location>
</feature>
<evidence type="ECO:0000259" key="6">
    <source>
        <dbReference type="SMART" id="SM00062"/>
    </source>
</evidence>
<dbReference type="Gene3D" id="3.40.190.10">
    <property type="entry name" value="Periplasmic binding protein-like II"/>
    <property type="match status" value="2"/>
</dbReference>
<dbReference type="GO" id="GO:0006865">
    <property type="term" value="P:amino acid transport"/>
    <property type="evidence" value="ECO:0007669"/>
    <property type="project" value="TreeGrafter"/>
</dbReference>
<keyword evidence="8" id="KW-1185">Reference proteome</keyword>
<sequence>MSSLLALALLLNGCAELLPGNDQPAVLIVTATPAPGEAAVAQGEAPPGAEPTPVAEQPASNDASETPTTPDAAPVQVGPGLLAQVQGRGYLICGTNADLPGFGFYDNVRNRWSGFDVDFCRAMAAAIFSDANAVDFVGLTTAGPNERFAAVREGRVDVLFRNTTWTLGRDLDGLAFGPTTFHDGQTFMVRANAGIANSDDLVGRRICVSAGTTSEQNLNDDFAARGISFEAIPFTEEGQLYPAYDEGACDAVTSDSSQLASKRETMANPEDHIVLGERISREPLGPAFIENDDQWRDVVSWVVFATMYAEELRVDQNNVNQLAQSSNDPRIRRLLGLEGDFGQRLGLSNDFAFQVISQVGNYGDIYDRNLGPSTPFALDRGPNRAWNLGQGGVLASPPFR</sequence>
<keyword evidence="2" id="KW-0813">Transport</keyword>
<proteinExistence type="inferred from homology"/>